<dbReference type="PANTHER" id="PTHR43649">
    <property type="entry name" value="ARABINOSE-BINDING PROTEIN-RELATED"/>
    <property type="match status" value="1"/>
</dbReference>
<dbReference type="SUPFAM" id="SSF53850">
    <property type="entry name" value="Periplasmic binding protein-like II"/>
    <property type="match status" value="1"/>
</dbReference>
<evidence type="ECO:0000256" key="4">
    <source>
        <dbReference type="SAM" id="SignalP"/>
    </source>
</evidence>
<keyword evidence="2" id="KW-0813">Transport</keyword>
<name>A0A0L0SZ37_ALLM3</name>
<dbReference type="EMBL" id="GG745354">
    <property type="protein sequence ID" value="KNE67771.1"/>
    <property type="molecule type" value="Genomic_DNA"/>
</dbReference>
<feature type="chain" id="PRO_5005548255" description="Extracellular solute-binding protein" evidence="4">
    <location>
        <begin position="27"/>
        <end position="462"/>
    </location>
</feature>
<feature type="signal peptide" evidence="4">
    <location>
        <begin position="1"/>
        <end position="26"/>
    </location>
</feature>
<accession>A0A0L0SZ37</accession>
<keyword evidence="3 4" id="KW-0732">Signal</keyword>
<sequence>MGKPTTILVLLLVVLLVSDTTQQVQATPPTVRVLLARLNEDATYESQILDTLFIPWMAQSGIRVEYHYYATLSSSNNFGAVQAYLDAHDPYYDLYMLDVVWPGALGDHLADLTPFLDPVAVAQHDPNIVAAGVVGGRLIAMPTFVDFGVMYYRTDLLQRTGFASPPETWNEMQAMLTRILPAERSANPALVGYIGQMQAYEGLTCNVIEWLAGASTGSIFEPNRTLSGYLPVPTSSRAIAVRRRMRSWLTSDLIGPLSVNADEAASRAQWVQGNAVFVRHWPSLGVATHTANVSFAWNMTRIPGDKREDAGAAALGGWFLAVSKYSTNIEAAARVLQFMTSREFQRVRAVRHGVMPSVPALFDDAGVCATIGQCSLFKTLSASTLIYTAWSSILLGQAAPATALADMNRNLASTLDIDILGSPTNVEWTDAVAQAVVAVAAAGGSWSRLRQSESYGSSRTRK</sequence>
<dbReference type="Pfam" id="PF01547">
    <property type="entry name" value="SBP_bac_1"/>
    <property type="match status" value="1"/>
</dbReference>
<protein>
    <recommendedName>
        <fullName evidence="7">Extracellular solute-binding protein</fullName>
    </recommendedName>
</protein>
<reference evidence="6" key="2">
    <citation type="submission" date="2009-11" db="EMBL/GenBank/DDBJ databases">
        <title>The Genome Sequence of Allomyces macrogynus strain ATCC 38327.</title>
        <authorList>
            <consortium name="The Broad Institute Genome Sequencing Platform"/>
            <person name="Russ C."/>
            <person name="Cuomo C."/>
            <person name="Shea T."/>
            <person name="Young S.K."/>
            <person name="Zeng Q."/>
            <person name="Koehrsen M."/>
            <person name="Haas B."/>
            <person name="Borodovsky M."/>
            <person name="Guigo R."/>
            <person name="Alvarado L."/>
            <person name="Berlin A."/>
            <person name="Borenstein D."/>
            <person name="Chen Z."/>
            <person name="Engels R."/>
            <person name="Freedman E."/>
            <person name="Gellesch M."/>
            <person name="Goldberg J."/>
            <person name="Griggs A."/>
            <person name="Gujja S."/>
            <person name="Heiman D."/>
            <person name="Hepburn T."/>
            <person name="Howarth C."/>
            <person name="Jen D."/>
            <person name="Larson L."/>
            <person name="Lewis B."/>
            <person name="Mehta T."/>
            <person name="Park D."/>
            <person name="Pearson M."/>
            <person name="Roberts A."/>
            <person name="Saif S."/>
            <person name="Shenoy N."/>
            <person name="Sisk P."/>
            <person name="Stolte C."/>
            <person name="Sykes S."/>
            <person name="Walk T."/>
            <person name="White J."/>
            <person name="Yandava C."/>
            <person name="Burger G."/>
            <person name="Gray M.W."/>
            <person name="Holland P.W.H."/>
            <person name="King N."/>
            <person name="Lang F.B.F."/>
            <person name="Roger A.J."/>
            <person name="Ruiz-Trillo I."/>
            <person name="Lander E."/>
            <person name="Nusbaum C."/>
        </authorList>
    </citation>
    <scope>NUCLEOTIDE SEQUENCE [LARGE SCALE GENOMIC DNA]</scope>
    <source>
        <strain evidence="6">ATCC 38327</strain>
    </source>
</reference>
<gene>
    <name evidence="5" type="ORF">AMAG_12496</name>
</gene>
<dbReference type="Proteomes" id="UP000054350">
    <property type="component" value="Unassembled WGS sequence"/>
</dbReference>
<comment type="similarity">
    <text evidence="1">Belongs to the bacterial solute-binding protein 1 family.</text>
</comment>
<dbReference type="AlphaFoldDB" id="A0A0L0SZ37"/>
<evidence type="ECO:0000313" key="6">
    <source>
        <dbReference type="Proteomes" id="UP000054350"/>
    </source>
</evidence>
<dbReference type="InterPro" id="IPR006059">
    <property type="entry name" value="SBP"/>
</dbReference>
<dbReference type="STRING" id="578462.A0A0L0SZ37"/>
<evidence type="ECO:0008006" key="7">
    <source>
        <dbReference type="Google" id="ProtNLM"/>
    </source>
</evidence>
<evidence type="ECO:0000256" key="1">
    <source>
        <dbReference type="ARBA" id="ARBA00008520"/>
    </source>
</evidence>
<evidence type="ECO:0000313" key="5">
    <source>
        <dbReference type="EMBL" id="KNE67771.1"/>
    </source>
</evidence>
<evidence type="ECO:0000256" key="3">
    <source>
        <dbReference type="ARBA" id="ARBA00022729"/>
    </source>
</evidence>
<dbReference type="InterPro" id="IPR050490">
    <property type="entry name" value="Bact_solute-bd_prot1"/>
</dbReference>
<proteinExistence type="inferred from homology"/>
<dbReference type="PANTHER" id="PTHR43649:SF34">
    <property type="entry name" value="ABC TRANSPORTER PERIPLASMIC-BINDING PROTEIN YCJN-RELATED"/>
    <property type="match status" value="1"/>
</dbReference>
<evidence type="ECO:0000256" key="2">
    <source>
        <dbReference type="ARBA" id="ARBA00022448"/>
    </source>
</evidence>
<reference evidence="5 6" key="1">
    <citation type="submission" date="2009-11" db="EMBL/GenBank/DDBJ databases">
        <title>Annotation of Allomyces macrogynus ATCC 38327.</title>
        <authorList>
            <consortium name="The Broad Institute Genome Sequencing Platform"/>
            <person name="Russ C."/>
            <person name="Cuomo C."/>
            <person name="Burger G."/>
            <person name="Gray M.W."/>
            <person name="Holland P.W.H."/>
            <person name="King N."/>
            <person name="Lang F.B.F."/>
            <person name="Roger A.J."/>
            <person name="Ruiz-Trillo I."/>
            <person name="Young S.K."/>
            <person name="Zeng Q."/>
            <person name="Gargeya S."/>
            <person name="Fitzgerald M."/>
            <person name="Haas B."/>
            <person name="Abouelleil A."/>
            <person name="Alvarado L."/>
            <person name="Arachchi H.M."/>
            <person name="Berlin A."/>
            <person name="Chapman S.B."/>
            <person name="Gearin G."/>
            <person name="Goldberg J."/>
            <person name="Griggs A."/>
            <person name="Gujja S."/>
            <person name="Hansen M."/>
            <person name="Heiman D."/>
            <person name="Howarth C."/>
            <person name="Larimer J."/>
            <person name="Lui A."/>
            <person name="MacDonald P.J.P."/>
            <person name="McCowen C."/>
            <person name="Montmayeur A."/>
            <person name="Murphy C."/>
            <person name="Neiman D."/>
            <person name="Pearson M."/>
            <person name="Priest M."/>
            <person name="Roberts A."/>
            <person name="Saif S."/>
            <person name="Shea T."/>
            <person name="Sisk P."/>
            <person name="Stolte C."/>
            <person name="Sykes S."/>
            <person name="Wortman J."/>
            <person name="Nusbaum C."/>
            <person name="Birren B."/>
        </authorList>
    </citation>
    <scope>NUCLEOTIDE SEQUENCE [LARGE SCALE GENOMIC DNA]</scope>
    <source>
        <strain evidence="5 6">ATCC 38327</strain>
    </source>
</reference>
<dbReference type="OrthoDB" id="2157358at2759"/>
<dbReference type="Gene3D" id="3.40.190.10">
    <property type="entry name" value="Periplasmic binding protein-like II"/>
    <property type="match status" value="2"/>
</dbReference>
<dbReference type="eggNOG" id="KOG1056">
    <property type="taxonomic scope" value="Eukaryota"/>
</dbReference>
<dbReference type="VEuPathDB" id="FungiDB:AMAG_12496"/>
<keyword evidence="6" id="KW-1185">Reference proteome</keyword>
<organism evidence="5 6">
    <name type="scientific">Allomyces macrogynus (strain ATCC 38327)</name>
    <name type="common">Allomyces javanicus var. macrogynus</name>
    <dbReference type="NCBI Taxonomy" id="578462"/>
    <lineage>
        <taxon>Eukaryota</taxon>
        <taxon>Fungi</taxon>
        <taxon>Fungi incertae sedis</taxon>
        <taxon>Blastocladiomycota</taxon>
        <taxon>Blastocladiomycetes</taxon>
        <taxon>Blastocladiales</taxon>
        <taxon>Blastocladiaceae</taxon>
        <taxon>Allomyces</taxon>
    </lineage>
</organism>